<dbReference type="CDD" id="cd01647">
    <property type="entry name" value="RT_LTR"/>
    <property type="match status" value="1"/>
</dbReference>
<protein>
    <recommendedName>
        <fullName evidence="2">ribonuclease H</fullName>
        <ecNumber evidence="2">3.1.26.4</ecNumber>
    </recommendedName>
</protein>
<dbReference type="EC" id="3.1.26.4" evidence="2"/>
<gene>
    <name evidence="5" type="ORF">QTP70_004345</name>
</gene>
<dbReference type="PROSITE" id="PS50878">
    <property type="entry name" value="RT_POL"/>
    <property type="match status" value="1"/>
</dbReference>
<evidence type="ECO:0000313" key="5">
    <source>
        <dbReference type="EMBL" id="KAK3521406.1"/>
    </source>
</evidence>
<dbReference type="Pfam" id="PF00078">
    <property type="entry name" value="RVT_1"/>
    <property type="match status" value="1"/>
</dbReference>
<keyword evidence="3" id="KW-0511">Multifunctional enzyme</keyword>
<comment type="similarity">
    <text evidence="1">Belongs to the beta type-B retroviral polymerase family. HERV class-II K(HML-2) pol subfamily.</text>
</comment>
<dbReference type="Pfam" id="PF17919">
    <property type="entry name" value="RT_RNaseH_2"/>
    <property type="match status" value="1"/>
</dbReference>
<dbReference type="GO" id="GO:0004523">
    <property type="term" value="F:RNA-DNA hybrid ribonuclease activity"/>
    <property type="evidence" value="ECO:0007669"/>
    <property type="project" value="UniProtKB-EC"/>
</dbReference>
<evidence type="ECO:0000259" key="4">
    <source>
        <dbReference type="PROSITE" id="PS50878"/>
    </source>
</evidence>
<dbReference type="AlphaFoldDB" id="A0AAE0QI89"/>
<evidence type="ECO:0000256" key="3">
    <source>
        <dbReference type="ARBA" id="ARBA00023268"/>
    </source>
</evidence>
<comment type="caution">
    <text evidence="5">The sequence shown here is derived from an EMBL/GenBank/DDBJ whole genome shotgun (WGS) entry which is preliminary data.</text>
</comment>
<dbReference type="PANTHER" id="PTHR37984">
    <property type="entry name" value="PROTEIN CBG26694"/>
    <property type="match status" value="1"/>
</dbReference>
<proteinExistence type="inferred from homology"/>
<dbReference type="InterPro" id="IPR000477">
    <property type="entry name" value="RT_dom"/>
</dbReference>
<dbReference type="Gene3D" id="3.10.10.10">
    <property type="entry name" value="HIV Type 1 Reverse Transcriptase, subunit A, domain 1"/>
    <property type="match status" value="1"/>
</dbReference>
<dbReference type="EMBL" id="JAUCMX010000015">
    <property type="protein sequence ID" value="KAK3521406.1"/>
    <property type="molecule type" value="Genomic_DNA"/>
</dbReference>
<dbReference type="InterPro" id="IPR050951">
    <property type="entry name" value="Retrovirus_Pol_polyprotein"/>
</dbReference>
<evidence type="ECO:0000256" key="2">
    <source>
        <dbReference type="ARBA" id="ARBA00012180"/>
    </source>
</evidence>
<organism evidence="5 6">
    <name type="scientific">Hemibagrus guttatus</name>
    <dbReference type="NCBI Taxonomy" id="175788"/>
    <lineage>
        <taxon>Eukaryota</taxon>
        <taxon>Metazoa</taxon>
        <taxon>Chordata</taxon>
        <taxon>Craniata</taxon>
        <taxon>Vertebrata</taxon>
        <taxon>Euteleostomi</taxon>
        <taxon>Actinopterygii</taxon>
        <taxon>Neopterygii</taxon>
        <taxon>Teleostei</taxon>
        <taxon>Ostariophysi</taxon>
        <taxon>Siluriformes</taxon>
        <taxon>Bagridae</taxon>
        <taxon>Hemibagrus</taxon>
    </lineage>
</organism>
<dbReference type="InterPro" id="IPR043128">
    <property type="entry name" value="Rev_trsase/Diguanyl_cyclase"/>
</dbReference>
<dbReference type="Proteomes" id="UP001274896">
    <property type="component" value="Unassembled WGS sequence"/>
</dbReference>
<dbReference type="Gene3D" id="3.10.20.370">
    <property type="match status" value="1"/>
</dbReference>
<dbReference type="Gene3D" id="3.30.70.270">
    <property type="match status" value="2"/>
</dbReference>
<dbReference type="InterPro" id="IPR041577">
    <property type="entry name" value="RT_RNaseH_2"/>
</dbReference>
<dbReference type="SUPFAM" id="SSF56672">
    <property type="entry name" value="DNA/RNA polymerases"/>
    <property type="match status" value="1"/>
</dbReference>
<evidence type="ECO:0000313" key="6">
    <source>
        <dbReference type="Proteomes" id="UP001274896"/>
    </source>
</evidence>
<evidence type="ECO:0000256" key="1">
    <source>
        <dbReference type="ARBA" id="ARBA00010879"/>
    </source>
</evidence>
<name>A0AAE0QI89_9TELE</name>
<dbReference type="PANTHER" id="PTHR37984:SF5">
    <property type="entry name" value="PROTEIN NYNRIN-LIKE"/>
    <property type="match status" value="1"/>
</dbReference>
<dbReference type="FunFam" id="3.30.70.270:FF:000020">
    <property type="entry name" value="Transposon Tf2-6 polyprotein-like Protein"/>
    <property type="match status" value="1"/>
</dbReference>
<dbReference type="InterPro" id="IPR043502">
    <property type="entry name" value="DNA/RNA_pol_sf"/>
</dbReference>
<feature type="domain" description="Reverse transcriptase" evidence="4">
    <location>
        <begin position="1"/>
        <end position="176"/>
    </location>
</feature>
<accession>A0AAE0QI89</accession>
<sequence length="293" mass="34111">MVCYPYPLPLVPAPLKQLWETELFTKLNLHSTYNLVHIREGDEWKTALHTTKGHYEYLVMAYSLTNAPAVFQSFINEILKDILGRYVIDYIDDILIYSRSYDEHVHHVKTVLARLLKRRFFVKGEKCEFYRETITSFVYMISRLGVEMDQGKVRVVTDWPEPTMVKELQCFLGFINFYCRFIHNYSSVACPLITLLRGKPKGLKWSKQAQEAFTWLKRHFSTTPILRHPDPDRPFIVEVDTSSCGIGAVLSQRHGSLMRVYPCVFFSRKLTPAEANYDVGNRELLSIKAALEE</sequence>
<reference evidence="5" key="1">
    <citation type="submission" date="2023-06" db="EMBL/GenBank/DDBJ databases">
        <title>Male Hemibagrus guttatus genome.</title>
        <authorList>
            <person name="Bian C."/>
        </authorList>
    </citation>
    <scope>NUCLEOTIDE SEQUENCE</scope>
    <source>
        <strain evidence="5">Male_cb2023</strain>
        <tissue evidence="5">Muscle</tissue>
    </source>
</reference>
<keyword evidence="6" id="KW-1185">Reference proteome</keyword>